<dbReference type="InterPro" id="IPR051023">
    <property type="entry name" value="PP2A_Regulatory_Subunit_A"/>
</dbReference>
<feature type="compositionally biased region" description="Basic and acidic residues" evidence="3">
    <location>
        <begin position="278"/>
        <end position="292"/>
    </location>
</feature>
<dbReference type="AlphaFoldDB" id="A0A1X2IL67"/>
<name>A0A1X2IL67_9FUNG</name>
<feature type="region of interest" description="Disordered" evidence="3">
    <location>
        <begin position="1076"/>
        <end position="1103"/>
    </location>
</feature>
<protein>
    <submittedName>
        <fullName evidence="4">Armadillo-type protein</fullName>
    </submittedName>
</protein>
<feature type="compositionally biased region" description="Basic and acidic residues" evidence="3">
    <location>
        <begin position="1214"/>
        <end position="1224"/>
    </location>
</feature>
<dbReference type="PANTHER" id="PTHR10648">
    <property type="entry name" value="SERINE/THREONINE-PROTEIN PHOSPHATASE PP2A 65 KDA REGULATORY SUBUNIT"/>
    <property type="match status" value="1"/>
</dbReference>
<feature type="compositionally biased region" description="Basic and acidic residues" evidence="3">
    <location>
        <begin position="1244"/>
        <end position="1254"/>
    </location>
</feature>
<dbReference type="OrthoDB" id="340346at2759"/>
<feature type="region of interest" description="Disordered" evidence="3">
    <location>
        <begin position="1123"/>
        <end position="1166"/>
    </location>
</feature>
<evidence type="ECO:0000313" key="4">
    <source>
        <dbReference type="EMBL" id="ORZ18542.1"/>
    </source>
</evidence>
<dbReference type="InterPro" id="IPR016024">
    <property type="entry name" value="ARM-type_fold"/>
</dbReference>
<feature type="region of interest" description="Disordered" evidence="3">
    <location>
        <begin position="234"/>
        <end position="300"/>
    </location>
</feature>
<dbReference type="EMBL" id="MCGE01000008">
    <property type="protein sequence ID" value="ORZ18542.1"/>
    <property type="molecule type" value="Genomic_DNA"/>
</dbReference>
<dbReference type="Proteomes" id="UP000193560">
    <property type="component" value="Unassembled WGS sequence"/>
</dbReference>
<dbReference type="InterPro" id="IPR021133">
    <property type="entry name" value="HEAT_type_2"/>
</dbReference>
<dbReference type="STRING" id="90262.A0A1X2IL67"/>
<keyword evidence="1" id="KW-0677">Repeat</keyword>
<dbReference type="Gene3D" id="1.25.10.10">
    <property type="entry name" value="Leucine-rich Repeat Variant"/>
    <property type="match status" value="1"/>
</dbReference>
<feature type="compositionally biased region" description="Polar residues" evidence="3">
    <location>
        <begin position="1157"/>
        <end position="1166"/>
    </location>
</feature>
<feature type="region of interest" description="Disordered" evidence="3">
    <location>
        <begin position="1181"/>
        <end position="1202"/>
    </location>
</feature>
<gene>
    <name evidence="4" type="ORF">BCR42DRAFT_372004</name>
</gene>
<feature type="compositionally biased region" description="Low complexity" evidence="3">
    <location>
        <begin position="1132"/>
        <end position="1152"/>
    </location>
</feature>
<dbReference type="GO" id="GO:0019888">
    <property type="term" value="F:protein phosphatase regulator activity"/>
    <property type="evidence" value="ECO:0007669"/>
    <property type="project" value="TreeGrafter"/>
</dbReference>
<feature type="compositionally biased region" description="Polar residues" evidence="3">
    <location>
        <begin position="235"/>
        <end position="258"/>
    </location>
</feature>
<feature type="compositionally biased region" description="Acidic residues" evidence="3">
    <location>
        <begin position="1225"/>
        <end position="1243"/>
    </location>
</feature>
<accession>A0A1X2IL67</accession>
<feature type="region of interest" description="Disordered" evidence="3">
    <location>
        <begin position="314"/>
        <end position="353"/>
    </location>
</feature>
<dbReference type="PROSITE" id="PS50077">
    <property type="entry name" value="HEAT_REPEAT"/>
    <property type="match status" value="2"/>
</dbReference>
<sequence length="1280" mass="142909">MADLGFEFSDDQDDYETYDEEKLLTVTEKTNGFSEQQQYRLDGSGDLILIHQQGIPEATKTPQVDGIGSKQGTEVVTTTTLTDHGSLQQKQQDTLNESLDDEVFTNEPDVLIESNRNLDDSGEGYNTGSLLQAILTEEVNEGNMDENTLVDMDESWSLVERVYKYSKSNVLFHRHMMAKELPIAIFDVDIKEAVTELLPLVLKVAYDKDDEVRETFISELDEIIMYFYMHAPPTRDTNNAPERTAKTVSSISQLQKQQLESHSEQSDHDETAVTAKQSDTRDEERHDEKNDFDNNSQHGVDHVQQQPYSATGNTIESQQTQNHKGQSDEDGTSVKHQHQSTIPTPSNEDTDDAKEASITATLTPMQEQHHIPSKAFAPLLVSLLLSQNSSIASLGQQCIVSLATTLSSTPIESERTDLYRYLLETELYDGVVMGLMDIVHGKTVSNGEDQTSNKDDDNNHNDDDDDDDGGLSANFSAASIKKKSSSTSTGVIRRPSATPGFEPSSMSSSTDDTRQGEINLAKMMCLSLISALTVVLGANWATEFFLPIVEQLSYDSMFYVRKEAAGAIGSLATVVNTDVAVNRLLPLYLQFSHDSIWHVRRSSVLALPLLCGILPEETKIRIATDGVEIFKNDVSRNVRNTLADVIGELIATFLPRNWETTGLPGKVPDQLLEFFLSLGISSNSNQMFKVETDRTLTCAYNFPAVVLTAGADYWDSHLKDTYLSLTKEYQIKVRRTFAYSLHTIARIIGPEKTESDLVQIFALYLMDLDDVKQGVLMHLAEFLGTLAVSSRNEYIPILAEVWDGVMTNWRLRNILAAQLRDIALLFDAARVVEHVLPLAIRACNDEFAAVRETGVEAFPVILDIVKRAVDDEGETLSHGDVDDADEDAQENKRNFALALLNHVMERLDEFVRSNMYRGRLVFTQICRSLLEAGISASDFASFFLSRLAPLAIDEIVNVRIATARTIRQIYLNDEYRHDFAHLVLGDGMENEDVEPPVTRASDLLNQMVYRLALDKDQDVRLFVLDLVDTEQLQEKEREILAMSTEQHIEDEDDAEHEQHQQHDERVQGTHMQDIASAPSFSIPSPPRSTSPSAATSNNTIIATPSGHSILRGIICEDEAIDESHSKNDDYSTGQQQEQQGKYQHQQTQQQEHVGLSGNKSNDVINDDTYNGTHISINGCLVNKEPIDPNIDESNSDLSNGDNTIDTPMDFMKDDLDDGKKNNHDEDGDELMTDAEHDDNDGPELDFRTGKEKGEYVYLANSSHESMAPNSPSLDNRRDSA</sequence>
<dbReference type="InterPro" id="IPR011989">
    <property type="entry name" value="ARM-like"/>
</dbReference>
<feature type="region of interest" description="Disordered" evidence="3">
    <location>
        <begin position="444"/>
        <end position="513"/>
    </location>
</feature>
<feature type="region of interest" description="Disordered" evidence="3">
    <location>
        <begin position="1214"/>
        <end position="1280"/>
    </location>
</feature>
<evidence type="ECO:0000256" key="2">
    <source>
        <dbReference type="PROSITE-ProRule" id="PRU00103"/>
    </source>
</evidence>
<evidence type="ECO:0000256" key="3">
    <source>
        <dbReference type="SAM" id="MobiDB-lite"/>
    </source>
</evidence>
<dbReference type="PANTHER" id="PTHR10648:SF1">
    <property type="entry name" value="SERINE_THREONINE-PROTEIN PHOSPHATASE 4 REGULATORY SUBUNIT 1"/>
    <property type="match status" value="1"/>
</dbReference>
<reference evidence="4 5" key="1">
    <citation type="submission" date="2016-07" db="EMBL/GenBank/DDBJ databases">
        <title>Pervasive Adenine N6-methylation of Active Genes in Fungi.</title>
        <authorList>
            <consortium name="DOE Joint Genome Institute"/>
            <person name="Mondo S.J."/>
            <person name="Dannebaum R.O."/>
            <person name="Kuo R.C."/>
            <person name="Labutti K."/>
            <person name="Haridas S."/>
            <person name="Kuo A."/>
            <person name="Salamov A."/>
            <person name="Ahrendt S.R."/>
            <person name="Lipzen A."/>
            <person name="Sullivan W."/>
            <person name="Andreopoulos W.B."/>
            <person name="Clum A."/>
            <person name="Lindquist E."/>
            <person name="Daum C."/>
            <person name="Ramamoorthy G.K."/>
            <person name="Gryganskyi A."/>
            <person name="Culley D."/>
            <person name="Magnuson J.K."/>
            <person name="James T.Y."/>
            <person name="O'Malley M.A."/>
            <person name="Stajich J.E."/>
            <person name="Spatafora J.W."/>
            <person name="Visel A."/>
            <person name="Grigoriev I.V."/>
        </authorList>
    </citation>
    <scope>NUCLEOTIDE SEQUENCE [LARGE SCALE GENOMIC DNA]</scope>
    <source>
        <strain evidence="4 5">NRRL 1336</strain>
    </source>
</reference>
<evidence type="ECO:0000313" key="5">
    <source>
        <dbReference type="Proteomes" id="UP000193560"/>
    </source>
</evidence>
<feature type="compositionally biased region" description="Basic and acidic residues" evidence="3">
    <location>
        <begin position="451"/>
        <end position="461"/>
    </location>
</feature>
<evidence type="ECO:0000256" key="1">
    <source>
        <dbReference type="ARBA" id="ARBA00022737"/>
    </source>
</evidence>
<keyword evidence="5" id="KW-1185">Reference proteome</keyword>
<feature type="compositionally biased region" description="Polar residues" evidence="3">
    <location>
        <begin position="1259"/>
        <end position="1273"/>
    </location>
</feature>
<feature type="compositionally biased region" description="Basic and acidic residues" evidence="3">
    <location>
        <begin position="259"/>
        <end position="271"/>
    </location>
</feature>
<organism evidence="4 5">
    <name type="scientific">Absidia repens</name>
    <dbReference type="NCBI Taxonomy" id="90262"/>
    <lineage>
        <taxon>Eukaryota</taxon>
        <taxon>Fungi</taxon>
        <taxon>Fungi incertae sedis</taxon>
        <taxon>Mucoromycota</taxon>
        <taxon>Mucoromycotina</taxon>
        <taxon>Mucoromycetes</taxon>
        <taxon>Mucorales</taxon>
        <taxon>Cunninghamellaceae</taxon>
        <taxon>Absidia</taxon>
    </lineage>
</organism>
<proteinExistence type="predicted"/>
<feature type="repeat" description="HEAT" evidence="2">
    <location>
        <begin position="718"/>
        <end position="756"/>
    </location>
</feature>
<dbReference type="GO" id="GO:0005737">
    <property type="term" value="C:cytoplasm"/>
    <property type="evidence" value="ECO:0007669"/>
    <property type="project" value="TreeGrafter"/>
</dbReference>
<comment type="caution">
    <text evidence="4">The sequence shown here is derived from an EMBL/GenBank/DDBJ whole genome shotgun (WGS) entry which is preliminary data.</text>
</comment>
<feature type="compositionally biased region" description="Polar residues" evidence="3">
    <location>
        <begin position="314"/>
        <end position="324"/>
    </location>
</feature>
<feature type="repeat" description="HEAT" evidence="2">
    <location>
        <begin position="545"/>
        <end position="583"/>
    </location>
</feature>
<dbReference type="SUPFAM" id="SSF48371">
    <property type="entry name" value="ARM repeat"/>
    <property type="match status" value="1"/>
</dbReference>